<evidence type="ECO:0000313" key="1">
    <source>
        <dbReference type="EMBL" id="PWH62377.1"/>
    </source>
</evidence>
<gene>
    <name evidence="1" type="ORF">DD762_08285</name>
</gene>
<organism evidence="1 2">
    <name type="scientific">Escherichia coli</name>
    <dbReference type="NCBI Taxonomy" id="562"/>
    <lineage>
        <taxon>Bacteria</taxon>
        <taxon>Pseudomonadati</taxon>
        <taxon>Pseudomonadota</taxon>
        <taxon>Gammaproteobacteria</taxon>
        <taxon>Enterobacterales</taxon>
        <taxon>Enterobacteriaceae</taxon>
        <taxon>Escherichia</taxon>
    </lineage>
</organism>
<evidence type="ECO:0000313" key="2">
    <source>
        <dbReference type="Proteomes" id="UP000245761"/>
    </source>
</evidence>
<proteinExistence type="predicted"/>
<sequence length="41" mass="4583">MNISTIISPYFYIKSDNDLQGDAELTITGFLIGFCIAQLKQ</sequence>
<name>A0A1L7AYK9_ECOLX</name>
<dbReference type="AlphaFoldDB" id="A0A1L7AYK9"/>
<dbReference type="Proteomes" id="UP000245761">
    <property type="component" value="Unassembled WGS sequence"/>
</dbReference>
<accession>A0A1L7AYK9</accession>
<dbReference type="EMBL" id="QEMT01000009">
    <property type="protein sequence ID" value="PWH62377.1"/>
    <property type="molecule type" value="Genomic_DNA"/>
</dbReference>
<comment type="caution">
    <text evidence="1">The sequence shown here is derived from an EMBL/GenBank/DDBJ whole genome shotgun (WGS) entry which is preliminary data.</text>
</comment>
<protein>
    <submittedName>
        <fullName evidence="1">Transporter</fullName>
    </submittedName>
</protein>
<reference evidence="1 2" key="1">
    <citation type="submission" date="2018-04" db="EMBL/GenBank/DDBJ databases">
        <title>Draft Genomic Sequencing Of Potential Extraintestinal Pathogenic Escherichia coli B8S56 Isolated from Retail Chicken Skin.</title>
        <authorList>
            <person name="Xu A."/>
            <person name="Tilman S."/>
            <person name="Wisser-Parker K."/>
            <person name="Scullen O.J."/>
            <person name="Sommers C."/>
        </authorList>
    </citation>
    <scope>NUCLEOTIDE SEQUENCE [LARGE SCALE GENOMIC DNA]</scope>
    <source>
        <strain evidence="1 2">B8S56</strain>
    </source>
</reference>